<dbReference type="Pfam" id="PF00145">
    <property type="entry name" value="DNA_methylase"/>
    <property type="match status" value="1"/>
</dbReference>
<dbReference type="OrthoDB" id="413173at2759"/>
<dbReference type="Gene3D" id="3.40.50.150">
    <property type="entry name" value="Vaccinia Virus protein VP39"/>
    <property type="match status" value="1"/>
</dbReference>
<name>A0A812RZY4_9DINO</name>
<dbReference type="PROSITE" id="PS00094">
    <property type="entry name" value="C5_MTASE_1"/>
    <property type="match status" value="1"/>
</dbReference>
<proteinExistence type="predicted"/>
<organism evidence="6 7">
    <name type="scientific">Symbiodinium necroappetens</name>
    <dbReference type="NCBI Taxonomy" id="1628268"/>
    <lineage>
        <taxon>Eukaryota</taxon>
        <taxon>Sar</taxon>
        <taxon>Alveolata</taxon>
        <taxon>Dinophyceae</taxon>
        <taxon>Suessiales</taxon>
        <taxon>Symbiodiniaceae</taxon>
        <taxon>Symbiodinium</taxon>
    </lineage>
</organism>
<protein>
    <recommendedName>
        <fullName evidence="5">RNase H type-1 domain-containing protein</fullName>
    </recommendedName>
</protein>
<dbReference type="PROSITE" id="PS50879">
    <property type="entry name" value="RNASE_H_1"/>
    <property type="match status" value="1"/>
</dbReference>
<dbReference type="SUPFAM" id="SSF53098">
    <property type="entry name" value="Ribonuclease H-like"/>
    <property type="match status" value="1"/>
</dbReference>
<keyword evidence="7" id="KW-1185">Reference proteome</keyword>
<evidence type="ECO:0000259" key="5">
    <source>
        <dbReference type="PROSITE" id="PS50879"/>
    </source>
</evidence>
<evidence type="ECO:0000313" key="6">
    <source>
        <dbReference type="EMBL" id="CAE7458760.1"/>
    </source>
</evidence>
<sequence>MDFTGKRRISEASDGGAEAFWHDIRLLYSAAQSLELPMIRSAAFHVLLDGRASRFGDLWFVSGVLQADWFETSASTSMRTPTSVVVKISEAMYQAVARRSPVLRILQANVESGPSGPVIDTTTGRAVLAGATALRQDTTLEVAEVFCGGFNGWSQGVRVLRTFGYSCGVKWLLDTDEDCYEGTRQNHPSLHKVFNQTELVDASETAEPAYVCASLEHVWWAQGPALTHPSILCASPPCQPWSTGGKGSGLEAPDGQLMLHLFGQLAFLQVPVVLLEQVPGFKVHAHYPVVQKAWEEAGYSVCWTQTIDLVEVAPAFRKRLLLVLVHKGTPAPSLVADWPVLPMRPTLGSFDCLPEHPLALLRASLLPPEVLQVYLDPWFMPPSRHPQGRPQDPKGFRLRGTGDRAPTFLAQYHFQHELSPHVLERAGLYGALLAIGDSVRFFSGVEIALLHCATGSVWLPKDDRIQMRALGNGLSPVHAVFPLTLALQILGPPEIKISTAQALLKCLSLRLRASKLEFLEFPTGWVMSRTGEQLQSFLAVFDTWQPRQCIPGPESNFSCILLRSEADTCYFALAPDVPLAAVLLALGQNLPEEGLSQLGPVPALNGCLPDTQTFPEEACLEVESLPALPLLLQQVGQVSGQNLLMATGRSAYYFLNRASPFFIWELSQVMGLDGWQEACFFETDRWYTFEGHFIVDRVDLQGTVAFRIVDLLADTPFCISLEQLQCFEVRSPAGPPRIRISGEQTLALCKSFPVSVFLAAGWAVHLVPGLSPEQEVQADIIFVPRRHRLRMPEHEVIFMCHRLLLVGLLRSIEATAVANEGDLVSTKVQLEGRTMWLGRLPADLTFEDLADLWEQAGLAVRSLRPVRVYSGPRQVADALTLQQASLGPGAPGFVSKGGFLLISFMPETRGGGAKDEKFRATQTNLAQLFLDKGLPLSQTTAAVDRLLAQAGVSRIQRALELTDGTNRWGQVQALCDQFAVTLPEQTTRTAKAATQVQQEAAKRNGRPGPRPKASDFVLTPGFFRNEDSTNARILSQLVPGASGVLLCDSHDAPRLLATWKDQSPDELGLVVLGHACPDASSCKGHIGVPAQTSTGESVLLHACWHDMGGSPLHVQCANDATVALPEDICVCLSVYKDEVRATDWETYVANPVRAVADHMRNSGFRARLEAPFGRSFRLDGRPSQPSACTSVQFHCRVPRSELLPLLRLSGHTHVYVTPKTWQQEVLPGFAVVWAPGAKDEIVQLCLRVPEPLGLVRSKSRLGIRVAEANFKEAWSVVRPDQEAPPKVEVTGLYKLSSAPPQLRSADIQAWAHQMKWQVRPLRCLAPGQWLLGASGPPPEGLLSMNQQAVLVQPVEPRQGSKPVLRAGRMPAASQAAALTDAVDPLEANDPWKKYLNQQAGSRNIAAAQPPAPRAPVPPNQQRFDQQETRLQQLEAGLAEVRRGHQAVTQQLAHTQAAVEQQVDMVKGDLSTFAVEFRAQLQANAESQRVAQVAHQQQFQQGLDEIKALLASSPRPRALHPGPPLPADALSVTLAVINPTTILDKEWNVNEVKIISVYGVPRCLPSAAEKNNLLLAWAFQRATVSCVPALVAGDFNTSPTELPSWQAFADLGWIELGAFAAQCHDVHLPCTCKGATRFDTFLLPPCLYQYFQSADVLTDRHLFDSHAPMRLRLQLPSRGVPRWIWRLPQSFADLVDKPQALSPAYQASSQQVRLAFGPEVPETCEGDKLRLWSATVEAAVSDVLHNAHLTDPARNRLKALPKRHRGRCRETVRQQAAPPHLPRPGRQGDPEAFDEDTSVLGRQRLRQWRRLHTFLQGLTKFQADRFRGPLAPDGWPCSLHLEWRAICRAAGYGISFSDWVLQWPCFVFFPTERPNLDYVRDLTSFVRFDVEALQRQNVAVKAKLFKFRLHVDAKDFGAARSFVRVKPAQNPPFTCVRHSSEQQVTLKDRHNYHLCTFAARHERWLELHSQVFYAQVPGQVTQVSPGAVTVLFDTADDCVLPATGRLCRYQQDSSWQGVVGSLMEFWSPIWNRDSSQQEADIAAWPKFQQLLQTCGQPGFEVPVDLLAVDAWQHVARKLSPRKARGICGWHNAELRILPRAALSDLAFILHHMSPSGFPASLLKARVAVLSKVAAPSHAAQARPITVLSCIYRLWARVLCTQVLAVWSSKLPPAISGCLRGRSALDLAYAVQAEIEACLLYQEDLSGLSLDLRKAFNYLPRAPICQLLQHLGVPPHVCHFWQKSLAKVCRTFQINQSLGPDLPSTTGAPEGDPTSVLAMIAVCWCFVSLLQGLVQPRAYVDNWSWTADAPDNHGPALLILQDLTESLSLQVDWAKTYVWALQNSSKSWWRAHSSTFVPSGVQLTLVDQVQELGSLFTFGRRTCSGAFGGKCQAALGRLQSLASDPQGLPVRAKIVQSGIWPFLFYGTEACLPSRSTISNLRSSAARAVVGDHKTLSAWAALCFSPGVQDPEVFLLCHHLSQLRRCFAIDPATAETVWSQVAGTVSIPDRAVCGPAGSLQNLLHRNGWTFHISGTCRGPLHQAFNIRLTSIKGIRSAVCAAWADTVHDNICHRNGLRFAPMPCLSETQKVFAKFRPWELKFLAKHYSGGFMSGAERNTWSREDTEFCPLCSAVDSKAHRLYKCPALFEQRAAHQDTLDWVQEHRPHWTHLAYVAWPDEASLLQLLLRQMGPPALPPPPAPVDCLCLFTDGSALQTNNVMGRLTAWAVVAAPRPSNAPEIQPWQVEPSRLVASFAIVAQGSPAGAQTVPRAELAAIAWANNWCAQCPEQVVELYSDCQSAIDLWTDWTVAGWDAISRRCNADLLQHAVPRANLCVYKVKAHRQQAELADMTAWEQWLTAGNEAADSAAKAACSNIPSLVQDTARRVAAVSSTDSRYLYAFCKAILAIGPVDAQLRSAVRTRVQQESDEQQWSSLAVFLERIREWRIPSPGSSSLPDIWEENWVGWTFGPRYGAKLLAWIEQLRWPTAPVEPQHDHHISYFELLLSFVTTMSVVPIVEDSASPGRYLPVTTANHRLRHVTLRMLTECFRASLKRLGSQLDCDLLRFTEVTDITYMRLLHIPAPCPGLSGRPQLPGSAWFELLQDVVAAELPVLRLITRCADFEVA</sequence>
<keyword evidence="3" id="KW-0949">S-adenosyl-L-methionine</keyword>
<dbReference type="InterPro" id="IPR018117">
    <property type="entry name" value="C5_DNA_meth_AS"/>
</dbReference>
<dbReference type="GO" id="GO:0008168">
    <property type="term" value="F:methyltransferase activity"/>
    <property type="evidence" value="ECO:0007669"/>
    <property type="project" value="UniProtKB-KW"/>
</dbReference>
<evidence type="ECO:0000256" key="4">
    <source>
        <dbReference type="SAM" id="MobiDB-lite"/>
    </source>
</evidence>
<dbReference type="EMBL" id="CAJNJA010020361">
    <property type="protein sequence ID" value="CAE7458760.1"/>
    <property type="molecule type" value="Genomic_DNA"/>
</dbReference>
<evidence type="ECO:0000256" key="1">
    <source>
        <dbReference type="ARBA" id="ARBA00022603"/>
    </source>
</evidence>
<reference evidence="6" key="1">
    <citation type="submission" date="2021-02" db="EMBL/GenBank/DDBJ databases">
        <authorList>
            <person name="Dougan E. K."/>
            <person name="Rhodes N."/>
            <person name="Thang M."/>
            <person name="Chan C."/>
        </authorList>
    </citation>
    <scope>NUCLEOTIDE SEQUENCE</scope>
</reference>
<dbReference type="InterPro" id="IPR029063">
    <property type="entry name" value="SAM-dependent_MTases_sf"/>
</dbReference>
<dbReference type="Pfam" id="PF00078">
    <property type="entry name" value="RVT_1"/>
    <property type="match status" value="1"/>
</dbReference>
<dbReference type="Gene3D" id="3.30.420.10">
    <property type="entry name" value="Ribonuclease H-like superfamily/Ribonuclease H"/>
    <property type="match status" value="1"/>
</dbReference>
<dbReference type="GO" id="GO:0004523">
    <property type="term" value="F:RNA-DNA hybrid ribonuclease activity"/>
    <property type="evidence" value="ECO:0007669"/>
    <property type="project" value="InterPro"/>
</dbReference>
<dbReference type="InterPro" id="IPR012337">
    <property type="entry name" value="RNaseH-like_sf"/>
</dbReference>
<dbReference type="Proteomes" id="UP000601435">
    <property type="component" value="Unassembled WGS sequence"/>
</dbReference>
<dbReference type="InterPro" id="IPR036397">
    <property type="entry name" value="RNaseH_sf"/>
</dbReference>
<comment type="caution">
    <text evidence="6">The sequence shown here is derived from an EMBL/GenBank/DDBJ whole genome shotgun (WGS) entry which is preliminary data.</text>
</comment>
<keyword evidence="1" id="KW-0489">Methyltransferase</keyword>
<feature type="domain" description="RNase H type-1" evidence="5">
    <location>
        <begin position="2697"/>
        <end position="2869"/>
    </location>
</feature>
<keyword evidence="2" id="KW-0808">Transferase</keyword>
<dbReference type="InterPro" id="IPR001525">
    <property type="entry name" value="C5_MeTfrase"/>
</dbReference>
<dbReference type="InterPro" id="IPR002156">
    <property type="entry name" value="RNaseH_domain"/>
</dbReference>
<feature type="region of interest" description="Disordered" evidence="4">
    <location>
        <begin position="1761"/>
        <end position="1795"/>
    </location>
</feature>
<dbReference type="GO" id="GO:0003676">
    <property type="term" value="F:nucleic acid binding"/>
    <property type="evidence" value="ECO:0007669"/>
    <property type="project" value="InterPro"/>
</dbReference>
<evidence type="ECO:0000256" key="2">
    <source>
        <dbReference type="ARBA" id="ARBA00022679"/>
    </source>
</evidence>
<dbReference type="Pfam" id="PF00075">
    <property type="entry name" value="RNase_H"/>
    <property type="match status" value="1"/>
</dbReference>
<accession>A0A812RZY4</accession>
<dbReference type="SUPFAM" id="SSF53335">
    <property type="entry name" value="S-adenosyl-L-methionine-dependent methyltransferases"/>
    <property type="match status" value="1"/>
</dbReference>
<evidence type="ECO:0000313" key="7">
    <source>
        <dbReference type="Proteomes" id="UP000601435"/>
    </source>
</evidence>
<evidence type="ECO:0000256" key="3">
    <source>
        <dbReference type="ARBA" id="ARBA00022691"/>
    </source>
</evidence>
<dbReference type="InterPro" id="IPR000477">
    <property type="entry name" value="RT_dom"/>
</dbReference>
<dbReference type="GO" id="GO:0032259">
    <property type="term" value="P:methylation"/>
    <property type="evidence" value="ECO:0007669"/>
    <property type="project" value="UniProtKB-KW"/>
</dbReference>
<gene>
    <name evidence="6" type="ORF">SNEC2469_LOCUS12795</name>
</gene>